<evidence type="ECO:0000259" key="10">
    <source>
        <dbReference type="PROSITE" id="PS51032"/>
    </source>
</evidence>
<keyword evidence="2" id="KW-0805">Transcription regulation</keyword>
<dbReference type="SUPFAM" id="SSF54171">
    <property type="entry name" value="DNA-binding domain"/>
    <property type="match status" value="1"/>
</dbReference>
<evidence type="ECO:0000256" key="2">
    <source>
        <dbReference type="ARBA" id="ARBA00023015"/>
    </source>
</evidence>
<keyword evidence="3" id="KW-0346">Stress response</keyword>
<dbReference type="GO" id="GO:0000976">
    <property type="term" value="F:transcription cis-regulatory region binding"/>
    <property type="evidence" value="ECO:0007669"/>
    <property type="project" value="TreeGrafter"/>
</dbReference>
<dbReference type="InterPro" id="IPR016177">
    <property type="entry name" value="DNA-bd_dom_sf"/>
</dbReference>
<organism evidence="11 12">
    <name type="scientific">Lupinus angustifolius</name>
    <name type="common">Narrow-leaved blue lupine</name>
    <dbReference type="NCBI Taxonomy" id="3871"/>
    <lineage>
        <taxon>Eukaryota</taxon>
        <taxon>Viridiplantae</taxon>
        <taxon>Streptophyta</taxon>
        <taxon>Embryophyta</taxon>
        <taxon>Tracheophyta</taxon>
        <taxon>Spermatophyta</taxon>
        <taxon>Magnoliopsida</taxon>
        <taxon>eudicotyledons</taxon>
        <taxon>Gunneridae</taxon>
        <taxon>Pentapetalae</taxon>
        <taxon>rosids</taxon>
        <taxon>fabids</taxon>
        <taxon>Fabales</taxon>
        <taxon>Fabaceae</taxon>
        <taxon>Papilionoideae</taxon>
        <taxon>50 kb inversion clade</taxon>
        <taxon>genistoids sensu lato</taxon>
        <taxon>core genistoids</taxon>
        <taxon>Genisteae</taxon>
        <taxon>Lupinus</taxon>
    </lineage>
</organism>
<keyword evidence="5" id="KW-0010">Activator</keyword>
<evidence type="ECO:0000313" key="11">
    <source>
        <dbReference type="EMBL" id="OIW12035.1"/>
    </source>
</evidence>
<evidence type="ECO:0000256" key="7">
    <source>
        <dbReference type="ARBA" id="ARBA00023242"/>
    </source>
</evidence>
<dbReference type="SMART" id="SM00380">
    <property type="entry name" value="AP2"/>
    <property type="match status" value="1"/>
</dbReference>
<gene>
    <name evidence="11" type="ORF">TanjilG_27332</name>
</gene>
<dbReference type="PANTHER" id="PTHR31241:SF62">
    <property type="entry name" value="DEHYDRATION-RESPONSIVE ELEMENT-BINDING PROTEIN 2D"/>
    <property type="match status" value="1"/>
</dbReference>
<dbReference type="InterPro" id="IPR001471">
    <property type="entry name" value="AP2/ERF_dom"/>
</dbReference>
<evidence type="ECO:0000256" key="9">
    <source>
        <dbReference type="SAM" id="MobiDB-lite"/>
    </source>
</evidence>
<dbReference type="STRING" id="3871.A0A1J7IGV4"/>
<keyword evidence="4" id="KW-0238">DNA-binding</keyword>
<dbReference type="Pfam" id="PF00847">
    <property type="entry name" value="AP2"/>
    <property type="match status" value="1"/>
</dbReference>
<protein>
    <recommendedName>
        <fullName evidence="10">AP2/ERF domain-containing protein</fullName>
    </recommendedName>
</protein>
<dbReference type="GO" id="GO:0003700">
    <property type="term" value="F:DNA-binding transcription factor activity"/>
    <property type="evidence" value="ECO:0007669"/>
    <property type="project" value="InterPro"/>
</dbReference>
<keyword evidence="12" id="KW-1185">Reference proteome</keyword>
<evidence type="ECO:0000256" key="6">
    <source>
        <dbReference type="ARBA" id="ARBA00023163"/>
    </source>
</evidence>
<dbReference type="InterPro" id="IPR036955">
    <property type="entry name" value="AP2/ERF_dom_sf"/>
</dbReference>
<evidence type="ECO:0000256" key="4">
    <source>
        <dbReference type="ARBA" id="ARBA00023125"/>
    </source>
</evidence>
<dbReference type="Gene3D" id="3.30.730.10">
    <property type="entry name" value="AP2/ERF domain"/>
    <property type="match status" value="1"/>
</dbReference>
<dbReference type="KEGG" id="lang:109347243"/>
<feature type="region of interest" description="Disordered" evidence="9">
    <location>
        <begin position="1"/>
        <end position="38"/>
    </location>
</feature>
<dbReference type="OMA" id="FWENMSV"/>
<keyword evidence="6" id="KW-0804">Transcription</keyword>
<dbReference type="OrthoDB" id="550883at2759"/>
<dbReference type="GO" id="GO:0045893">
    <property type="term" value="P:positive regulation of DNA-templated transcription"/>
    <property type="evidence" value="ECO:0007669"/>
    <property type="project" value="TreeGrafter"/>
</dbReference>
<dbReference type="AlphaFoldDB" id="A0A1J7IGV4"/>
<evidence type="ECO:0000256" key="1">
    <source>
        <dbReference type="ARBA" id="ARBA00004123"/>
    </source>
</evidence>
<dbReference type="EMBL" id="CM007365">
    <property type="protein sequence ID" value="OIW12035.1"/>
    <property type="molecule type" value="Genomic_DNA"/>
</dbReference>
<dbReference type="PROSITE" id="PS51032">
    <property type="entry name" value="AP2_ERF"/>
    <property type="match status" value="1"/>
</dbReference>
<dbReference type="GO" id="GO:0006950">
    <property type="term" value="P:response to stress"/>
    <property type="evidence" value="ECO:0007669"/>
    <property type="project" value="TreeGrafter"/>
</dbReference>
<accession>A0A1J7IGV4</accession>
<dbReference type="PANTHER" id="PTHR31241">
    <property type="entry name" value="DEHYDRATION-RESPONSIVE ELEMENT-BINDING PROTEIN 2C"/>
    <property type="match status" value="1"/>
</dbReference>
<name>A0A1J7IGV4_LUPAN</name>
<dbReference type="Gramene" id="OIW12035">
    <property type="protein sequence ID" value="OIW12035"/>
    <property type="gene ID" value="TanjilG_27332"/>
</dbReference>
<proteinExistence type="inferred from homology"/>
<dbReference type="CDD" id="cd00018">
    <property type="entry name" value="AP2"/>
    <property type="match status" value="1"/>
</dbReference>
<reference evidence="11 12" key="1">
    <citation type="journal article" date="2017" name="Plant Biotechnol. J.">
        <title>A comprehensive draft genome sequence for lupin (Lupinus angustifolius), an emerging health food: insights into plant-microbe interactions and legume evolution.</title>
        <authorList>
            <person name="Hane J.K."/>
            <person name="Ming Y."/>
            <person name="Kamphuis L.G."/>
            <person name="Nelson M.N."/>
            <person name="Garg G."/>
            <person name="Atkins C.A."/>
            <person name="Bayer P.E."/>
            <person name="Bravo A."/>
            <person name="Bringans S."/>
            <person name="Cannon S."/>
            <person name="Edwards D."/>
            <person name="Foley R."/>
            <person name="Gao L.L."/>
            <person name="Harrison M.J."/>
            <person name="Huang W."/>
            <person name="Hurgobin B."/>
            <person name="Li S."/>
            <person name="Liu C.W."/>
            <person name="McGrath A."/>
            <person name="Morahan G."/>
            <person name="Murray J."/>
            <person name="Weller J."/>
            <person name="Jian J."/>
            <person name="Singh K.B."/>
        </authorList>
    </citation>
    <scope>NUCLEOTIDE SEQUENCE [LARGE SCALE GENOMIC DNA]</scope>
    <source>
        <strain evidence="12">cv. Tanjil</strain>
        <tissue evidence="11">Whole plant</tissue>
    </source>
</reference>
<comment type="subcellular location">
    <subcellularLocation>
        <location evidence="1">Nucleus</location>
    </subcellularLocation>
</comment>
<keyword evidence="7" id="KW-0539">Nucleus</keyword>
<evidence type="ECO:0000313" key="12">
    <source>
        <dbReference type="Proteomes" id="UP000188354"/>
    </source>
</evidence>
<comment type="similarity">
    <text evidence="8">Belongs to the AP2/ERF transcription factor family. ERF subfamily.</text>
</comment>
<evidence type="ECO:0000256" key="5">
    <source>
        <dbReference type="ARBA" id="ARBA00023159"/>
    </source>
</evidence>
<dbReference type="PRINTS" id="PR00367">
    <property type="entry name" value="ETHRSPELEMNT"/>
</dbReference>
<evidence type="ECO:0000256" key="3">
    <source>
        <dbReference type="ARBA" id="ARBA00023016"/>
    </source>
</evidence>
<feature type="domain" description="AP2/ERF" evidence="10">
    <location>
        <begin position="39"/>
        <end position="96"/>
    </location>
</feature>
<dbReference type="GO" id="GO:0005634">
    <property type="term" value="C:nucleus"/>
    <property type="evidence" value="ECO:0007669"/>
    <property type="project" value="UniProtKB-SubCell"/>
</dbReference>
<dbReference type="FunFam" id="3.30.730.10:FF:000001">
    <property type="entry name" value="Ethylene-responsive transcription factor 2"/>
    <property type="match status" value="1"/>
</dbReference>
<sequence length="254" mass="27968">MMKSGMGIDDRKQVKRTAQASSRKGCMRGKGGPENASCTYKGVRQRTWGKWVAEIREPNRGARLWLGTFETSHDAALAYDAAARKLYGPDAKLNLPEVYATSQCPTSNTTQTQISQAQQHLPQLQHNFGVPNTNSHNLNMNINQGGAISLASHQVSGVAPTYTNNSIMSLPLQANVISMDHFSKPMDNEDFHSILGTSNEIMPVYDESIWREAAMSLDIAMSLDFPMTPDIGIYADGNLAEISAWDSLQTPWCM</sequence>
<dbReference type="Proteomes" id="UP000188354">
    <property type="component" value="Chromosome LG05"/>
</dbReference>
<evidence type="ECO:0000256" key="8">
    <source>
        <dbReference type="ARBA" id="ARBA00024343"/>
    </source>
</evidence>